<feature type="transmembrane region" description="Helical" evidence="1">
    <location>
        <begin position="49"/>
        <end position="71"/>
    </location>
</feature>
<dbReference type="GO" id="GO:1901135">
    <property type="term" value="P:carbohydrate derivative metabolic process"/>
    <property type="evidence" value="ECO:0007669"/>
    <property type="project" value="InterPro"/>
</dbReference>
<accession>A0A1J4V6H8</accession>
<dbReference type="EMBL" id="MNVO01000060">
    <property type="protein sequence ID" value="OIO31624.1"/>
    <property type="molecule type" value="Genomic_DNA"/>
</dbReference>
<gene>
    <name evidence="2" type="ORF">AUJ44_04225</name>
</gene>
<reference evidence="2 3" key="1">
    <citation type="journal article" date="2016" name="Environ. Microbiol.">
        <title>Genomic resolution of a cold subsurface aquifer community provides metabolic insights for novel microbes adapted to high CO concentrations.</title>
        <authorList>
            <person name="Probst A.J."/>
            <person name="Castelle C.J."/>
            <person name="Singh A."/>
            <person name="Brown C.T."/>
            <person name="Anantharaman K."/>
            <person name="Sharon I."/>
            <person name="Hug L.A."/>
            <person name="Burstein D."/>
            <person name="Emerson J.B."/>
            <person name="Thomas B.C."/>
            <person name="Banfield J.F."/>
        </authorList>
    </citation>
    <scope>NUCLEOTIDE SEQUENCE [LARGE SCALE GENOMIC DNA]</scope>
    <source>
        <strain evidence="2">CG1_02_47_685</strain>
    </source>
</reference>
<name>A0A1J4V6H8_9BACT</name>
<dbReference type="Proteomes" id="UP000183206">
    <property type="component" value="Unassembled WGS sequence"/>
</dbReference>
<proteinExistence type="predicted"/>
<dbReference type="STRING" id="1805282.AUJ44_04225"/>
<sequence>MVASIERGRGFSISNDFFFDTRLEFLGKWRRQLIAESLGKRHDTTKDRIGITLIVFIGSIGGGICNLNVWLRDVELFTLRSHEKDNMRSKGFLCG</sequence>
<dbReference type="GO" id="GO:0097367">
    <property type="term" value="F:carbohydrate derivative binding"/>
    <property type="evidence" value="ECO:0007669"/>
    <property type="project" value="InterPro"/>
</dbReference>
<organism evidence="2 3">
    <name type="scientific">Candidatus Nomurabacteria bacterium CG1_02_47_685</name>
    <dbReference type="NCBI Taxonomy" id="1805282"/>
    <lineage>
        <taxon>Bacteria</taxon>
        <taxon>Candidatus Nomuraibacteriota</taxon>
    </lineage>
</organism>
<dbReference type="SUPFAM" id="SSF53697">
    <property type="entry name" value="SIS domain"/>
    <property type="match status" value="1"/>
</dbReference>
<dbReference type="InterPro" id="IPR046348">
    <property type="entry name" value="SIS_dom_sf"/>
</dbReference>
<dbReference type="AlphaFoldDB" id="A0A1J4V6H8"/>
<dbReference type="Gene3D" id="3.40.50.10490">
    <property type="entry name" value="Glucose-6-phosphate isomerase like protein, domain 1"/>
    <property type="match status" value="1"/>
</dbReference>
<protein>
    <submittedName>
        <fullName evidence="2">Uncharacterized protein</fullName>
    </submittedName>
</protein>
<evidence type="ECO:0000256" key="1">
    <source>
        <dbReference type="SAM" id="Phobius"/>
    </source>
</evidence>
<evidence type="ECO:0000313" key="2">
    <source>
        <dbReference type="EMBL" id="OIO31624.1"/>
    </source>
</evidence>
<keyword evidence="1" id="KW-0472">Membrane</keyword>
<comment type="caution">
    <text evidence="2">The sequence shown here is derived from an EMBL/GenBank/DDBJ whole genome shotgun (WGS) entry which is preliminary data.</text>
</comment>
<keyword evidence="1" id="KW-1133">Transmembrane helix</keyword>
<evidence type="ECO:0000313" key="3">
    <source>
        <dbReference type="Proteomes" id="UP000183206"/>
    </source>
</evidence>
<keyword evidence="1" id="KW-0812">Transmembrane</keyword>